<dbReference type="SUPFAM" id="SSF52540">
    <property type="entry name" value="P-loop containing nucleoside triphosphate hydrolases"/>
    <property type="match status" value="1"/>
</dbReference>
<evidence type="ECO:0000256" key="6">
    <source>
        <dbReference type="ARBA" id="ARBA00023136"/>
    </source>
</evidence>
<dbReference type="GO" id="GO:0005524">
    <property type="term" value="F:ATP binding"/>
    <property type="evidence" value="ECO:0007669"/>
    <property type="project" value="UniProtKB-KW"/>
</dbReference>
<evidence type="ECO:0000256" key="5">
    <source>
        <dbReference type="ARBA" id="ARBA00022989"/>
    </source>
</evidence>
<feature type="transmembrane region" description="Helical" evidence="7">
    <location>
        <begin position="319"/>
        <end position="342"/>
    </location>
</feature>
<comment type="subcellular location">
    <subcellularLocation>
        <location evidence="1">Membrane</location>
        <topology evidence="1">Multi-pass membrane protein</topology>
    </subcellularLocation>
</comment>
<feature type="domain" description="ABC transporter" evidence="8">
    <location>
        <begin position="493"/>
        <end position="723"/>
    </location>
</feature>
<dbReference type="SMART" id="SM00382">
    <property type="entry name" value="AAA"/>
    <property type="match status" value="1"/>
</dbReference>
<evidence type="ECO:0000313" key="9">
    <source>
        <dbReference type="EnsemblMetazoa" id="CJA13014.1"/>
    </source>
</evidence>
<dbReference type="PROSITE" id="PS00211">
    <property type="entry name" value="ABC_TRANSPORTER_1"/>
    <property type="match status" value="1"/>
</dbReference>
<feature type="transmembrane region" description="Helical" evidence="7">
    <location>
        <begin position="414"/>
        <end position="440"/>
    </location>
</feature>
<evidence type="ECO:0000256" key="1">
    <source>
        <dbReference type="ARBA" id="ARBA00004141"/>
    </source>
</evidence>
<feature type="transmembrane region" description="Helical" evidence="7">
    <location>
        <begin position="294"/>
        <end position="312"/>
    </location>
</feature>
<dbReference type="CDD" id="cd03263">
    <property type="entry name" value="ABC_subfamily_A"/>
    <property type="match status" value="1"/>
</dbReference>
<accession>A0A8R1DX91</accession>
<reference evidence="10" key="1">
    <citation type="submission" date="2010-08" db="EMBL/GenBank/DDBJ databases">
        <authorList>
            <consortium name="Caenorhabditis japonica Sequencing Consortium"/>
            <person name="Wilson R.K."/>
        </authorList>
    </citation>
    <scope>NUCLEOTIDE SEQUENCE [LARGE SCALE GENOMIC DNA]</scope>
    <source>
        <strain evidence="10">DF5081</strain>
    </source>
</reference>
<evidence type="ECO:0000256" key="3">
    <source>
        <dbReference type="ARBA" id="ARBA00022741"/>
    </source>
</evidence>
<feature type="transmembrane region" description="Helical" evidence="7">
    <location>
        <begin position="238"/>
        <end position="257"/>
    </location>
</feature>
<dbReference type="Pfam" id="PF12698">
    <property type="entry name" value="ABC2_membrane_3"/>
    <property type="match status" value="2"/>
</dbReference>
<reference evidence="9" key="2">
    <citation type="submission" date="2022-06" db="UniProtKB">
        <authorList>
            <consortium name="EnsemblMetazoa"/>
        </authorList>
    </citation>
    <scope>IDENTIFICATION</scope>
    <source>
        <strain evidence="9">DF5081</strain>
    </source>
</reference>
<organism evidence="9 10">
    <name type="scientific">Caenorhabditis japonica</name>
    <dbReference type="NCBI Taxonomy" id="281687"/>
    <lineage>
        <taxon>Eukaryota</taxon>
        <taxon>Metazoa</taxon>
        <taxon>Ecdysozoa</taxon>
        <taxon>Nematoda</taxon>
        <taxon>Chromadorea</taxon>
        <taxon>Rhabditida</taxon>
        <taxon>Rhabditina</taxon>
        <taxon>Rhabditomorpha</taxon>
        <taxon>Rhabditoidea</taxon>
        <taxon>Rhabditidae</taxon>
        <taxon>Peloderinae</taxon>
        <taxon>Caenorhabditis</taxon>
    </lineage>
</organism>
<dbReference type="PANTHER" id="PTHR19229:SF151">
    <property type="entry name" value="ABC TRANSPORTER DOMAIN-CONTAINING PROTEIN"/>
    <property type="match status" value="1"/>
</dbReference>
<evidence type="ECO:0000256" key="2">
    <source>
        <dbReference type="ARBA" id="ARBA00022692"/>
    </source>
</evidence>
<keyword evidence="6 7" id="KW-0472">Membrane</keyword>
<evidence type="ECO:0000313" key="10">
    <source>
        <dbReference type="Proteomes" id="UP000005237"/>
    </source>
</evidence>
<dbReference type="InterPro" id="IPR013525">
    <property type="entry name" value="ABC2_TM"/>
</dbReference>
<evidence type="ECO:0000259" key="8">
    <source>
        <dbReference type="PROSITE" id="PS50893"/>
    </source>
</evidence>
<dbReference type="GO" id="GO:0140359">
    <property type="term" value="F:ABC-type transporter activity"/>
    <property type="evidence" value="ECO:0007669"/>
    <property type="project" value="InterPro"/>
</dbReference>
<feature type="transmembrane region" description="Helical" evidence="7">
    <location>
        <begin position="883"/>
        <end position="904"/>
    </location>
</feature>
<dbReference type="InterPro" id="IPR026082">
    <property type="entry name" value="ABCA"/>
</dbReference>
<dbReference type="InterPro" id="IPR027417">
    <property type="entry name" value="P-loop_NTPase"/>
</dbReference>
<dbReference type="InterPro" id="IPR003439">
    <property type="entry name" value="ABC_transporter-like_ATP-bd"/>
</dbReference>
<dbReference type="EnsemblMetazoa" id="CJA13014.1">
    <property type="protein sequence ID" value="CJA13014.1"/>
    <property type="gene ID" value="WBGene00132218"/>
</dbReference>
<dbReference type="GO" id="GO:0016887">
    <property type="term" value="F:ATP hydrolysis activity"/>
    <property type="evidence" value="ECO:0007669"/>
    <property type="project" value="InterPro"/>
</dbReference>
<evidence type="ECO:0000256" key="7">
    <source>
        <dbReference type="SAM" id="Phobius"/>
    </source>
</evidence>
<keyword evidence="10" id="KW-1185">Reference proteome</keyword>
<proteinExistence type="predicted"/>
<dbReference type="Proteomes" id="UP000005237">
    <property type="component" value="Unassembled WGS sequence"/>
</dbReference>
<keyword evidence="5 7" id="KW-1133">Transmembrane helix</keyword>
<protein>
    <submittedName>
        <fullName evidence="9">ABC transporter domain-containing protein</fullName>
    </submittedName>
</protein>
<sequence>MGQFFLLLWKDWILLRRNKLWTTIELILPCLLLAPFSYILVKYSDTSYSRAVDHDPFTLTGRLQDAPMLLPIGNNCKKNAVLAYTSKGSANKDIAKELMSKVQDRFNNSIEIKNLPDEDKLLETLRKDMPRLGTFCPFNLYVGGVVFETVDVAKKKLKYRILFGKFKGDTWNMRETHTHLYGEWMRPSFNRRSYIESGYLSFQHAIETSFISLMHAGFVDFPIILRELPEPKFYINHVLLFFSWLPSIWQFVALLLTIHIAREISAENLVLKPYLSAMGLSTFVYYAAHIFVGLLKFLVVFSVGVIPLAIIIPFVSPAVLLIFVFLFGIASIVFGALVGSMFSNSNTATQAIMIFTVAGTVVGSKMQPPPENIIGRALFCLNMNGAFSLAIESMKEYIQREMVLDMFSIFNESTIRFSMGCTLLMLIFDIFWMAALTLLVDRIRASGFSLMTMIKTRMKSRKESSSSSSPESDNTVTDWCEVDEARDAAKADIIVNDLVKIYSTGETAVNGLSLRAVQGQVSILLGHNGAGKSTTFSSIAGIIKPTYGSIKICDYDVSEDAKMTKKFIGLCPQTNPLYDQLTVGEHLYLVHGLKGANREEFQEEMQRLLKDVNLDFKEKEKSKNLSGGMKRKLCVCMALIGDSKVILLDEPSAGMDPGARQDVQKLVEKEKANRTVLLTTHYMDEAERLGDWVFVMSHGKLAASGTTQYLKQKFGTGYLLTVVMHHNGDKKRMAELLTSVCQHFVKGAERGEMHGLQVEIILPESQKSSFVTLFKALEAIQEKKFDSVTLATVPSELKEQLARLVMTCFGLSLNSLEQVFIIIGEKYEKALENKMGNNSKQNNYKLLLDSQGREPEKSGAIKVFAQILAILRKKNLYMIRNPFQFLAQIIISLVMLFLISAFLADSDEEKYFSPSDLEPAKALMRFDDSSFPNQIKHFESLVTKYPGFDIRRYNMNKLLSSIVQETIGVVPPIVFGMTVSGNGVEVLYNGRYHHVLPSLVTMVNLARFSGQSSSEAHIQSGVTLFNKPADKDEIPMADFLLLPIVVFVFATFTSTFAVFMVEERECQFAHQQWLTGISPITFYSGSLLFDALCYAFICLIFGFVFHSINWMTSHLGL</sequence>
<dbReference type="Pfam" id="PF00005">
    <property type="entry name" value="ABC_tran"/>
    <property type="match status" value="1"/>
</dbReference>
<keyword evidence="4" id="KW-0067">ATP-binding</keyword>
<keyword evidence="2 7" id="KW-0812">Transmembrane</keyword>
<dbReference type="InterPro" id="IPR003593">
    <property type="entry name" value="AAA+_ATPase"/>
</dbReference>
<feature type="transmembrane region" description="Helical" evidence="7">
    <location>
        <begin position="269"/>
        <end position="288"/>
    </location>
</feature>
<dbReference type="GO" id="GO:0016020">
    <property type="term" value="C:membrane"/>
    <property type="evidence" value="ECO:0007669"/>
    <property type="project" value="UniProtKB-SubCell"/>
</dbReference>
<keyword evidence="3" id="KW-0547">Nucleotide-binding</keyword>
<feature type="transmembrane region" description="Helical" evidence="7">
    <location>
        <begin position="1040"/>
        <end position="1061"/>
    </location>
</feature>
<dbReference type="AlphaFoldDB" id="A0A8R1DX91"/>
<dbReference type="GO" id="GO:0005319">
    <property type="term" value="F:lipid transporter activity"/>
    <property type="evidence" value="ECO:0007669"/>
    <property type="project" value="TreeGrafter"/>
</dbReference>
<dbReference type="PROSITE" id="PS50893">
    <property type="entry name" value="ABC_TRANSPORTER_2"/>
    <property type="match status" value="1"/>
</dbReference>
<evidence type="ECO:0000256" key="4">
    <source>
        <dbReference type="ARBA" id="ARBA00022840"/>
    </source>
</evidence>
<feature type="transmembrane region" description="Helical" evidence="7">
    <location>
        <begin position="1082"/>
        <end position="1108"/>
    </location>
</feature>
<dbReference type="InterPro" id="IPR017871">
    <property type="entry name" value="ABC_transporter-like_CS"/>
</dbReference>
<dbReference type="PANTHER" id="PTHR19229">
    <property type="entry name" value="ATP-BINDING CASSETTE TRANSPORTER SUBFAMILY A ABCA"/>
    <property type="match status" value="1"/>
</dbReference>
<dbReference type="FunFam" id="3.40.50.300:FF:000933">
    <property type="entry name" value="ABC transporter A family member 7"/>
    <property type="match status" value="1"/>
</dbReference>
<dbReference type="Gene3D" id="3.40.50.300">
    <property type="entry name" value="P-loop containing nucleotide triphosphate hydrolases"/>
    <property type="match status" value="1"/>
</dbReference>
<name>A0A8R1DX91_CAEJA</name>
<feature type="transmembrane region" description="Helical" evidence="7">
    <location>
        <begin position="20"/>
        <end position="41"/>
    </location>
</feature>